<evidence type="ECO:0000256" key="2">
    <source>
        <dbReference type="SAM" id="Phobius"/>
    </source>
</evidence>
<reference evidence="3" key="1">
    <citation type="submission" date="2021-02" db="EMBL/GenBank/DDBJ databases">
        <authorList>
            <person name="Nowell W R."/>
        </authorList>
    </citation>
    <scope>NUCLEOTIDE SEQUENCE</scope>
</reference>
<keyword evidence="4" id="KW-1185">Reference proteome</keyword>
<organism evidence="3 4">
    <name type="scientific">Adineta ricciae</name>
    <name type="common">Rotifer</name>
    <dbReference type="NCBI Taxonomy" id="249248"/>
    <lineage>
        <taxon>Eukaryota</taxon>
        <taxon>Metazoa</taxon>
        <taxon>Spiralia</taxon>
        <taxon>Gnathifera</taxon>
        <taxon>Rotifera</taxon>
        <taxon>Eurotatoria</taxon>
        <taxon>Bdelloidea</taxon>
        <taxon>Adinetida</taxon>
        <taxon>Adinetidae</taxon>
        <taxon>Adineta</taxon>
    </lineage>
</organism>
<evidence type="ECO:0000313" key="4">
    <source>
        <dbReference type="Proteomes" id="UP000663828"/>
    </source>
</evidence>
<feature type="compositionally biased region" description="Low complexity" evidence="1">
    <location>
        <begin position="1"/>
        <end position="18"/>
    </location>
</feature>
<evidence type="ECO:0000256" key="1">
    <source>
        <dbReference type="SAM" id="MobiDB-lite"/>
    </source>
</evidence>
<comment type="caution">
    <text evidence="3">The sequence shown here is derived from an EMBL/GenBank/DDBJ whole genome shotgun (WGS) entry which is preliminary data.</text>
</comment>
<keyword evidence="2" id="KW-0812">Transmembrane</keyword>
<protein>
    <submittedName>
        <fullName evidence="3">Uncharacterized protein</fullName>
    </submittedName>
</protein>
<dbReference type="Proteomes" id="UP000663828">
    <property type="component" value="Unassembled WGS sequence"/>
</dbReference>
<feature type="region of interest" description="Disordered" evidence="1">
    <location>
        <begin position="1"/>
        <end position="26"/>
    </location>
</feature>
<accession>A0A815IVZ5</accession>
<evidence type="ECO:0000313" key="3">
    <source>
        <dbReference type="EMBL" id="CAF1371890.1"/>
    </source>
</evidence>
<feature type="transmembrane region" description="Helical" evidence="2">
    <location>
        <begin position="86"/>
        <end position="106"/>
    </location>
</feature>
<dbReference type="AlphaFoldDB" id="A0A815IVZ5"/>
<gene>
    <name evidence="3" type="ORF">XAT740_LOCUS32587</name>
</gene>
<keyword evidence="2" id="KW-0472">Membrane</keyword>
<dbReference type="EMBL" id="CAJNOR010003051">
    <property type="protein sequence ID" value="CAF1371890.1"/>
    <property type="molecule type" value="Genomic_DNA"/>
</dbReference>
<name>A0A815IVZ5_ADIRI</name>
<sequence length="149" mass="16373">MRVVNSTTRSSQSRSPSTGLIGNNDRNDSQANIAFLQQKRKSNVDVSSKRVSSVSNIERLPPNLLEMKQQRLVAAADRKKRLITRIISVIGLLMILLCAGIVALTLKMAPKIDELVRTKTGPHPSAHLQSRFTTLSSNLHNSSTNSSLK</sequence>
<proteinExistence type="predicted"/>
<keyword evidence="2" id="KW-1133">Transmembrane helix</keyword>